<evidence type="ECO:0000313" key="3">
    <source>
        <dbReference type="EMBL" id="OOV79636.1"/>
    </source>
</evidence>
<dbReference type="NCBIfam" id="TIGR02385">
    <property type="entry name" value="RelE_StbE"/>
    <property type="match status" value="1"/>
</dbReference>
<organism evidence="3 4">
    <name type="scientific">Acinetobacter amyesii</name>
    <dbReference type="NCBI Taxonomy" id="2942470"/>
    <lineage>
        <taxon>Bacteria</taxon>
        <taxon>Pseudomonadati</taxon>
        <taxon>Pseudomonadota</taxon>
        <taxon>Gammaproteobacteria</taxon>
        <taxon>Moraxellales</taxon>
        <taxon>Moraxellaceae</taxon>
        <taxon>Acinetobacter</taxon>
    </lineage>
</organism>
<dbReference type="Pfam" id="PF05016">
    <property type="entry name" value="ParE_toxin"/>
    <property type="match status" value="1"/>
</dbReference>
<gene>
    <name evidence="3" type="ORF">B1202_15880</name>
</gene>
<comment type="caution">
    <text evidence="3">The sequence shown here is derived from an EMBL/GenBank/DDBJ whole genome shotgun (WGS) entry which is preliminary data.</text>
</comment>
<keyword evidence="4" id="KW-1185">Reference proteome</keyword>
<keyword evidence="2" id="KW-1277">Toxin-antitoxin system</keyword>
<dbReference type="PANTHER" id="PTHR35601">
    <property type="entry name" value="TOXIN RELE"/>
    <property type="match status" value="1"/>
</dbReference>
<reference evidence="3 4" key="1">
    <citation type="submission" date="2017-02" db="EMBL/GenBank/DDBJ databases">
        <title>Acinetobacter sp. ANC 4945, whole genome shotgun sequencing project.</title>
        <authorList>
            <person name="Radolfova-Krizova L."/>
            <person name="Al Atrouni A."/>
            <person name="Nemec A."/>
        </authorList>
    </citation>
    <scope>NUCLEOTIDE SEQUENCE [LARGE SCALE GENOMIC DNA]</scope>
    <source>
        <strain evidence="3 4">ANC 4945</strain>
    </source>
</reference>
<dbReference type="AlphaFoldDB" id="A0A1T1GQ01"/>
<proteinExistence type="inferred from homology"/>
<dbReference type="Proteomes" id="UP000191160">
    <property type="component" value="Unassembled WGS sequence"/>
</dbReference>
<sequence>MTYELEFAKAALKKFDKLNPQIADQFIRKLEAILENPKIPKNKLSGSNDLYKIKLRSAGYRLVYQVIDDRVVILVLDVDRRDTIYKNM</sequence>
<accession>A0A1T1GQ01</accession>
<name>A0A1T1GQ01_9GAMM</name>
<dbReference type="SUPFAM" id="SSF143011">
    <property type="entry name" value="RelE-like"/>
    <property type="match status" value="1"/>
</dbReference>
<evidence type="ECO:0000256" key="2">
    <source>
        <dbReference type="ARBA" id="ARBA00022649"/>
    </source>
</evidence>
<evidence type="ECO:0000313" key="4">
    <source>
        <dbReference type="Proteomes" id="UP000191160"/>
    </source>
</evidence>
<comment type="similarity">
    <text evidence="1">Belongs to the RelE toxin family.</text>
</comment>
<dbReference type="InterPro" id="IPR035093">
    <property type="entry name" value="RelE/ParE_toxin_dom_sf"/>
</dbReference>
<dbReference type="InterPro" id="IPR007712">
    <property type="entry name" value="RelE/ParE_toxin"/>
</dbReference>
<dbReference type="Gene3D" id="3.30.2310.20">
    <property type="entry name" value="RelE-like"/>
    <property type="match status" value="1"/>
</dbReference>
<dbReference type="PANTHER" id="PTHR35601:SF1">
    <property type="entry name" value="TOXIN RELE"/>
    <property type="match status" value="1"/>
</dbReference>
<dbReference type="RefSeq" id="WP_078191571.1">
    <property type="nucleotide sequence ID" value="NZ_JAMCOZ010000011.1"/>
</dbReference>
<dbReference type="EMBL" id="MVKX01000013">
    <property type="protein sequence ID" value="OOV79636.1"/>
    <property type="molecule type" value="Genomic_DNA"/>
</dbReference>
<protein>
    <submittedName>
        <fullName evidence="3">Addiction module antitoxin</fullName>
    </submittedName>
</protein>
<evidence type="ECO:0000256" key="1">
    <source>
        <dbReference type="ARBA" id="ARBA00006226"/>
    </source>
</evidence>